<gene>
    <name evidence="2" type="ORF">NF27_DP00400</name>
</gene>
<evidence type="ECO:0000313" key="2">
    <source>
        <dbReference type="EMBL" id="KIE05496.1"/>
    </source>
</evidence>
<evidence type="ECO:0000313" key="3">
    <source>
        <dbReference type="Proteomes" id="UP000031258"/>
    </source>
</evidence>
<organism evidence="2 3">
    <name type="scientific">Candidatus Jidaibacter acanthamoebae</name>
    <dbReference type="NCBI Taxonomy" id="86105"/>
    <lineage>
        <taxon>Bacteria</taxon>
        <taxon>Pseudomonadati</taxon>
        <taxon>Pseudomonadota</taxon>
        <taxon>Alphaproteobacteria</taxon>
        <taxon>Rickettsiales</taxon>
        <taxon>Candidatus Midichloriaceae</taxon>
        <taxon>Candidatus Jidaibacter</taxon>
    </lineage>
</organism>
<dbReference type="OrthoDB" id="7166217at2"/>
<accession>A0A0C1MZJ4</accession>
<sequence>MNLPIINKTPLEIIQLNTKAENTLNMTRFMAEVKKLYQYEVFKHMFDLVTTLCMKGRLSFNVYDKRFFELDEGNCKTIEGSSFNKVLNKIKSEKNYVITIKKISADVIVHELAHMLEGEGDFISLQPFADKISLDLKIHNSNNVSLRAAIKQIMVSEVENYPSAHKISEWFARFFQLVATAKEVAGFGAQYGYNMHETYQFFDNTVKFLAGDFYNTINSKIDFNIATKSKEYIKPLEEIKPKWAETKHNSIHENPNKPAWGKAVKSIKSNPFG</sequence>
<proteinExistence type="predicted"/>
<dbReference type="EMBL" id="JSWE01000092">
    <property type="protein sequence ID" value="KIE05496.1"/>
    <property type="molecule type" value="Genomic_DNA"/>
</dbReference>
<keyword evidence="3" id="KW-1185">Reference proteome</keyword>
<name>A0A0C1MZJ4_9RICK</name>
<reference evidence="2 3" key="1">
    <citation type="submission" date="2014-11" db="EMBL/GenBank/DDBJ databases">
        <title>A Rickettsiales Symbiont of Amoebae With Ancient Features.</title>
        <authorList>
            <person name="Schulz F."/>
            <person name="Martijn J."/>
            <person name="Wascher F."/>
            <person name="Kostanjsek R."/>
            <person name="Ettema T.J."/>
            <person name="Horn M."/>
        </authorList>
    </citation>
    <scope>NUCLEOTIDE SEQUENCE [LARGE SCALE GENOMIC DNA]</scope>
    <source>
        <strain evidence="2 3">UWC36</strain>
    </source>
</reference>
<evidence type="ECO:0000256" key="1">
    <source>
        <dbReference type="SAM" id="MobiDB-lite"/>
    </source>
</evidence>
<dbReference type="RefSeq" id="WP_039455691.1">
    <property type="nucleotide sequence ID" value="NZ_JSWE01000092.1"/>
</dbReference>
<dbReference type="AlphaFoldDB" id="A0A0C1MZJ4"/>
<feature type="region of interest" description="Disordered" evidence="1">
    <location>
        <begin position="247"/>
        <end position="273"/>
    </location>
</feature>
<comment type="caution">
    <text evidence="2">The sequence shown here is derived from an EMBL/GenBank/DDBJ whole genome shotgun (WGS) entry which is preliminary data.</text>
</comment>
<dbReference type="Proteomes" id="UP000031258">
    <property type="component" value="Unassembled WGS sequence"/>
</dbReference>
<protein>
    <submittedName>
        <fullName evidence="2">Uncharacterized protein</fullName>
    </submittedName>
</protein>
<dbReference type="STRING" id="86105.NF27_DP00400"/>